<gene>
    <name evidence="1" type="ORF">AVEN_107891_1</name>
</gene>
<reference evidence="1 2" key="1">
    <citation type="journal article" date="2019" name="Sci. Rep.">
        <title>Orb-weaving spider Araneus ventricosus genome elucidates the spidroin gene catalogue.</title>
        <authorList>
            <person name="Kono N."/>
            <person name="Nakamura H."/>
            <person name="Ohtoshi R."/>
            <person name="Moran D.A.P."/>
            <person name="Shinohara A."/>
            <person name="Yoshida Y."/>
            <person name="Fujiwara M."/>
            <person name="Mori M."/>
            <person name="Tomita M."/>
            <person name="Arakawa K."/>
        </authorList>
    </citation>
    <scope>NUCLEOTIDE SEQUENCE [LARGE SCALE GENOMIC DNA]</scope>
</reference>
<accession>A0A4Y2W6L6</accession>
<proteinExistence type="predicted"/>
<evidence type="ECO:0000313" key="2">
    <source>
        <dbReference type="Proteomes" id="UP000499080"/>
    </source>
</evidence>
<organism evidence="1 2">
    <name type="scientific">Araneus ventricosus</name>
    <name type="common">Orbweaver spider</name>
    <name type="synonym">Epeira ventricosa</name>
    <dbReference type="NCBI Taxonomy" id="182803"/>
    <lineage>
        <taxon>Eukaryota</taxon>
        <taxon>Metazoa</taxon>
        <taxon>Ecdysozoa</taxon>
        <taxon>Arthropoda</taxon>
        <taxon>Chelicerata</taxon>
        <taxon>Arachnida</taxon>
        <taxon>Araneae</taxon>
        <taxon>Araneomorphae</taxon>
        <taxon>Entelegynae</taxon>
        <taxon>Araneoidea</taxon>
        <taxon>Araneidae</taxon>
        <taxon>Araneus</taxon>
    </lineage>
</organism>
<keyword evidence="2" id="KW-1185">Reference proteome</keyword>
<sequence>MDAELNCYLSSSSSPRPFIILPAQSDRCFGFKILLLVTLDVIPPLQPSRARTWNQHQILQEGTRTWIWWFRIWRWIRWWWRGYGGGYGYVVWDMEDMVLETEVMGIRWSGGYGSFGQDMTHICKMVNKFI</sequence>
<dbReference type="Proteomes" id="UP000499080">
    <property type="component" value="Unassembled WGS sequence"/>
</dbReference>
<dbReference type="AlphaFoldDB" id="A0A4Y2W6L6"/>
<comment type="caution">
    <text evidence="1">The sequence shown here is derived from an EMBL/GenBank/DDBJ whole genome shotgun (WGS) entry which is preliminary data.</text>
</comment>
<evidence type="ECO:0000313" key="1">
    <source>
        <dbReference type="EMBL" id="GBO31607.1"/>
    </source>
</evidence>
<protein>
    <submittedName>
        <fullName evidence="1">Uncharacterized protein</fullName>
    </submittedName>
</protein>
<dbReference type="EMBL" id="BGPR01054936">
    <property type="protein sequence ID" value="GBO31607.1"/>
    <property type="molecule type" value="Genomic_DNA"/>
</dbReference>
<name>A0A4Y2W6L6_ARAVE</name>